<evidence type="ECO:0000313" key="3">
    <source>
        <dbReference type="EMBL" id="MCH7412052.1"/>
    </source>
</evidence>
<dbReference type="Gene3D" id="2.160.10.10">
    <property type="entry name" value="Hexapeptide repeat proteins"/>
    <property type="match status" value="1"/>
</dbReference>
<comment type="similarity">
    <text evidence="1">Belongs to the transferase hexapeptide repeat family.</text>
</comment>
<evidence type="ECO:0000259" key="2">
    <source>
        <dbReference type="Pfam" id="PF17836"/>
    </source>
</evidence>
<reference evidence="3" key="1">
    <citation type="submission" date="2022-03" db="EMBL/GenBank/DDBJ databases">
        <title>De novo assembled genomes of Belliella spp. (Cyclobacteriaceae) strains.</title>
        <authorList>
            <person name="Szabo A."/>
            <person name="Korponai K."/>
            <person name="Felfoldi T."/>
        </authorList>
    </citation>
    <scope>NUCLEOTIDE SEQUENCE</scope>
    <source>
        <strain evidence="3">DSM 111903</strain>
    </source>
</reference>
<dbReference type="EMBL" id="JAKZGO010000001">
    <property type="protein sequence ID" value="MCH7412052.1"/>
    <property type="molecule type" value="Genomic_DNA"/>
</dbReference>
<dbReference type="InterPro" id="IPR050179">
    <property type="entry name" value="Trans_hexapeptide_repeat"/>
</dbReference>
<proteinExistence type="inferred from homology"/>
<accession>A0ABS9V6K5</accession>
<dbReference type="Proteomes" id="UP001165430">
    <property type="component" value="Unassembled WGS sequence"/>
</dbReference>
<evidence type="ECO:0000313" key="4">
    <source>
        <dbReference type="Proteomes" id="UP001165430"/>
    </source>
</evidence>
<keyword evidence="4" id="KW-1185">Reference proteome</keyword>
<dbReference type="RefSeq" id="WP_241409442.1">
    <property type="nucleotide sequence ID" value="NZ_JAKZGO010000001.1"/>
</dbReference>
<dbReference type="CDD" id="cd03360">
    <property type="entry name" value="LbH_AT_putative"/>
    <property type="match status" value="1"/>
</dbReference>
<organism evidence="3 4">
    <name type="scientific">Belliella alkalica</name>
    <dbReference type="NCBI Taxonomy" id="1730871"/>
    <lineage>
        <taxon>Bacteria</taxon>
        <taxon>Pseudomonadati</taxon>
        <taxon>Bacteroidota</taxon>
        <taxon>Cytophagia</taxon>
        <taxon>Cytophagales</taxon>
        <taxon>Cyclobacteriaceae</taxon>
        <taxon>Belliella</taxon>
    </lineage>
</organism>
<dbReference type="Gene3D" id="3.40.50.20">
    <property type="match status" value="1"/>
</dbReference>
<name>A0ABS9V6K5_9BACT</name>
<gene>
    <name evidence="3" type="ORF">MM213_01040</name>
</gene>
<comment type="caution">
    <text evidence="3">The sequence shown here is derived from an EMBL/GenBank/DDBJ whole genome shotgun (WGS) entry which is preliminary data.</text>
</comment>
<dbReference type="PANTHER" id="PTHR43300">
    <property type="entry name" value="ACETYLTRANSFERASE"/>
    <property type="match status" value="1"/>
</dbReference>
<evidence type="ECO:0000256" key="1">
    <source>
        <dbReference type="ARBA" id="ARBA00007274"/>
    </source>
</evidence>
<dbReference type="SUPFAM" id="SSF51161">
    <property type="entry name" value="Trimeric LpxA-like enzymes"/>
    <property type="match status" value="1"/>
</dbReference>
<sequence>MKKVIIVGAGGHAAELNDYIYHDNTYKNSTNKLEVVGFIDDDKVNYNNYSFSAPFLGDIFSHEVKEDVFYLMGIANLKFRKKIVFDLIQKGAQFTSFIHPDAFISPSSRIGIGAVIAPNVNLGPNTDIGMFTMVNSRCSIGHDSKVGDFNFLSPNVCFSGNTEVGKENLFGINSATIPGIKVGNGNKIMAGMVLDRNVGENEVVFFRFKEKLIAISK</sequence>
<dbReference type="PANTHER" id="PTHR43300:SF7">
    <property type="entry name" value="UDP-N-ACETYLBACILLOSAMINE N-ACETYLTRANSFERASE"/>
    <property type="match status" value="1"/>
</dbReference>
<dbReference type="InterPro" id="IPR011004">
    <property type="entry name" value="Trimer_LpxA-like_sf"/>
</dbReference>
<dbReference type="InterPro" id="IPR041561">
    <property type="entry name" value="PglD_N"/>
</dbReference>
<feature type="domain" description="PglD N-terminal" evidence="2">
    <location>
        <begin position="3"/>
        <end position="84"/>
    </location>
</feature>
<dbReference type="Pfam" id="PF17836">
    <property type="entry name" value="PglD_N"/>
    <property type="match status" value="1"/>
</dbReference>
<protein>
    <submittedName>
        <fullName evidence="3">Acetyltransferase</fullName>
    </submittedName>
</protein>
<dbReference type="InterPro" id="IPR020019">
    <property type="entry name" value="AcTrfase_PglD-like"/>
</dbReference>